<reference evidence="2" key="1">
    <citation type="journal article" date="2021" name="New Phytol.">
        <title>Evolutionary innovations through gain and loss of genes in the ectomycorrhizal Boletales.</title>
        <authorList>
            <person name="Wu G."/>
            <person name="Miyauchi S."/>
            <person name="Morin E."/>
            <person name="Kuo A."/>
            <person name="Drula E."/>
            <person name="Varga T."/>
            <person name="Kohler A."/>
            <person name="Feng B."/>
            <person name="Cao Y."/>
            <person name="Lipzen A."/>
            <person name="Daum C."/>
            <person name="Hundley H."/>
            <person name="Pangilinan J."/>
            <person name="Johnson J."/>
            <person name="Barry K."/>
            <person name="LaButti K."/>
            <person name="Ng V."/>
            <person name="Ahrendt S."/>
            <person name="Min B."/>
            <person name="Choi I.G."/>
            <person name="Park H."/>
            <person name="Plett J.M."/>
            <person name="Magnuson J."/>
            <person name="Spatafora J.W."/>
            <person name="Nagy L.G."/>
            <person name="Henrissat B."/>
            <person name="Grigoriev I.V."/>
            <person name="Yang Z.L."/>
            <person name="Xu J."/>
            <person name="Martin F.M."/>
        </authorList>
    </citation>
    <scope>NUCLEOTIDE SEQUENCE</scope>
    <source>
        <strain evidence="2">KKN 215</strain>
    </source>
</reference>
<evidence type="ECO:0000313" key="2">
    <source>
        <dbReference type="EMBL" id="KAH8094536.1"/>
    </source>
</evidence>
<gene>
    <name evidence="2" type="ORF">BXZ70DRAFT_947932</name>
</gene>
<dbReference type="Proteomes" id="UP000813824">
    <property type="component" value="Unassembled WGS sequence"/>
</dbReference>
<keyword evidence="3" id="KW-1185">Reference proteome</keyword>
<comment type="caution">
    <text evidence="2">The sequence shown here is derived from an EMBL/GenBank/DDBJ whole genome shotgun (WGS) entry which is preliminary data.</text>
</comment>
<sequence length="265" mass="30961">MQPYDGSGPPSYGAMNASSALTQKTSQSPRYLSYLKAIAYVLVSLFVVSSTIQNIFAQDEHQIERQAWQRELRGYQKQRVLFEREVEEHRRRRLLFEREEAEWERMRQLHAPFWGTTELQTPHCLAYETRRYQARLRNVPLGDDWLTACKNTPVTIHNRTFSTPEKCEMWGDNVYGYWLVDSDEPECRTRWGDVTWHLGCLRPGIYGLTAPLVGVKPGDDAIQLCMTTPGDLHDYRSMGYPTYCDRKGDLDVHGRWEFPDDNCRK</sequence>
<organism evidence="2 3">
    <name type="scientific">Cristinia sonorae</name>
    <dbReference type="NCBI Taxonomy" id="1940300"/>
    <lineage>
        <taxon>Eukaryota</taxon>
        <taxon>Fungi</taxon>
        <taxon>Dikarya</taxon>
        <taxon>Basidiomycota</taxon>
        <taxon>Agaricomycotina</taxon>
        <taxon>Agaricomycetes</taxon>
        <taxon>Agaricomycetidae</taxon>
        <taxon>Agaricales</taxon>
        <taxon>Pleurotineae</taxon>
        <taxon>Stephanosporaceae</taxon>
        <taxon>Cristinia</taxon>
    </lineage>
</organism>
<evidence type="ECO:0000313" key="3">
    <source>
        <dbReference type="Proteomes" id="UP000813824"/>
    </source>
</evidence>
<dbReference type="EMBL" id="JAEVFJ010000026">
    <property type="protein sequence ID" value="KAH8094536.1"/>
    <property type="molecule type" value="Genomic_DNA"/>
</dbReference>
<proteinExistence type="predicted"/>
<dbReference type="AlphaFoldDB" id="A0A8K0XNC8"/>
<protein>
    <submittedName>
        <fullName evidence="2">Uncharacterized protein</fullName>
    </submittedName>
</protein>
<evidence type="ECO:0000256" key="1">
    <source>
        <dbReference type="SAM" id="Coils"/>
    </source>
</evidence>
<accession>A0A8K0XNC8</accession>
<name>A0A8K0XNC8_9AGAR</name>
<dbReference type="OrthoDB" id="3153758at2759"/>
<keyword evidence="1" id="KW-0175">Coiled coil</keyword>
<feature type="coiled-coil region" evidence="1">
    <location>
        <begin position="58"/>
        <end position="92"/>
    </location>
</feature>